<name>A0A4S8ML60_DENBC</name>
<evidence type="ECO:0000313" key="2">
    <source>
        <dbReference type="EMBL" id="THV03452.1"/>
    </source>
</evidence>
<feature type="transmembrane region" description="Helical" evidence="1">
    <location>
        <begin position="196"/>
        <end position="221"/>
    </location>
</feature>
<sequence length="247" mass="27985">MVNWNSPEEILHDALAFEKLVHVLLGLYIWEWATSLDFDILLLTGKRPFKWPMIPYLLNRYSLMFALIVLVVSFNIQKEFDCQPLYLFCQVMGNFAIGLSSVNLSIRTIAVWKGNHFVTVPVIAMILCHWGLLLRMVDTIHASWVDGQGCAVTSSSVTYNSVVYSYTMVFDFIIMILTGVRIRFGRGDYRSELVRLLYMDGIMYFAVAFVVNLIAVIFIVLDLNPSMAVISEVPATTAATASFLFLP</sequence>
<evidence type="ECO:0000256" key="1">
    <source>
        <dbReference type="SAM" id="Phobius"/>
    </source>
</evidence>
<dbReference type="Proteomes" id="UP000297245">
    <property type="component" value="Unassembled WGS sequence"/>
</dbReference>
<keyword evidence="1" id="KW-0812">Transmembrane</keyword>
<feature type="transmembrane region" description="Helical" evidence="1">
    <location>
        <begin position="54"/>
        <end position="73"/>
    </location>
</feature>
<reference evidence="2 3" key="1">
    <citation type="journal article" date="2019" name="Nat. Ecol. Evol.">
        <title>Megaphylogeny resolves global patterns of mushroom evolution.</title>
        <authorList>
            <person name="Varga T."/>
            <person name="Krizsan K."/>
            <person name="Foldi C."/>
            <person name="Dima B."/>
            <person name="Sanchez-Garcia M."/>
            <person name="Sanchez-Ramirez S."/>
            <person name="Szollosi G.J."/>
            <person name="Szarkandi J.G."/>
            <person name="Papp V."/>
            <person name="Albert L."/>
            <person name="Andreopoulos W."/>
            <person name="Angelini C."/>
            <person name="Antonin V."/>
            <person name="Barry K.W."/>
            <person name="Bougher N.L."/>
            <person name="Buchanan P."/>
            <person name="Buyck B."/>
            <person name="Bense V."/>
            <person name="Catcheside P."/>
            <person name="Chovatia M."/>
            <person name="Cooper J."/>
            <person name="Damon W."/>
            <person name="Desjardin D."/>
            <person name="Finy P."/>
            <person name="Geml J."/>
            <person name="Haridas S."/>
            <person name="Hughes K."/>
            <person name="Justo A."/>
            <person name="Karasinski D."/>
            <person name="Kautmanova I."/>
            <person name="Kiss B."/>
            <person name="Kocsube S."/>
            <person name="Kotiranta H."/>
            <person name="LaButti K.M."/>
            <person name="Lechner B.E."/>
            <person name="Liimatainen K."/>
            <person name="Lipzen A."/>
            <person name="Lukacs Z."/>
            <person name="Mihaltcheva S."/>
            <person name="Morgado L.N."/>
            <person name="Niskanen T."/>
            <person name="Noordeloos M.E."/>
            <person name="Ohm R.A."/>
            <person name="Ortiz-Santana B."/>
            <person name="Ovrebo C."/>
            <person name="Racz N."/>
            <person name="Riley R."/>
            <person name="Savchenko A."/>
            <person name="Shiryaev A."/>
            <person name="Soop K."/>
            <person name="Spirin V."/>
            <person name="Szebenyi C."/>
            <person name="Tomsovsky M."/>
            <person name="Tulloss R.E."/>
            <person name="Uehling J."/>
            <person name="Grigoriev I.V."/>
            <person name="Vagvolgyi C."/>
            <person name="Papp T."/>
            <person name="Martin F.M."/>
            <person name="Miettinen O."/>
            <person name="Hibbett D.S."/>
            <person name="Nagy L.G."/>
        </authorList>
    </citation>
    <scope>NUCLEOTIDE SEQUENCE [LARGE SCALE GENOMIC DNA]</scope>
    <source>
        <strain evidence="2 3">CBS 962.96</strain>
    </source>
</reference>
<accession>A0A4S8ML60</accession>
<evidence type="ECO:0000313" key="3">
    <source>
        <dbReference type="Proteomes" id="UP000297245"/>
    </source>
</evidence>
<dbReference type="AlphaFoldDB" id="A0A4S8ML60"/>
<keyword evidence="1" id="KW-0472">Membrane</keyword>
<organism evidence="2 3">
    <name type="scientific">Dendrothele bispora (strain CBS 962.96)</name>
    <dbReference type="NCBI Taxonomy" id="1314807"/>
    <lineage>
        <taxon>Eukaryota</taxon>
        <taxon>Fungi</taxon>
        <taxon>Dikarya</taxon>
        <taxon>Basidiomycota</taxon>
        <taxon>Agaricomycotina</taxon>
        <taxon>Agaricomycetes</taxon>
        <taxon>Agaricomycetidae</taxon>
        <taxon>Agaricales</taxon>
        <taxon>Agaricales incertae sedis</taxon>
        <taxon>Dendrothele</taxon>
    </lineage>
</organism>
<feature type="transmembrane region" description="Helical" evidence="1">
    <location>
        <begin position="85"/>
        <end position="106"/>
    </location>
</feature>
<gene>
    <name evidence="2" type="ORF">K435DRAFT_651152</name>
</gene>
<dbReference type="EMBL" id="ML179066">
    <property type="protein sequence ID" value="THV03452.1"/>
    <property type="molecule type" value="Genomic_DNA"/>
</dbReference>
<dbReference type="OrthoDB" id="3197626at2759"/>
<keyword evidence="3" id="KW-1185">Reference proteome</keyword>
<feature type="transmembrane region" description="Helical" evidence="1">
    <location>
        <begin position="163"/>
        <end position="184"/>
    </location>
</feature>
<feature type="transmembrane region" description="Helical" evidence="1">
    <location>
        <begin position="118"/>
        <end position="137"/>
    </location>
</feature>
<proteinExistence type="predicted"/>
<keyword evidence="1" id="KW-1133">Transmembrane helix</keyword>
<protein>
    <submittedName>
        <fullName evidence="2">Uncharacterized protein</fullName>
    </submittedName>
</protein>